<gene>
    <name evidence="2" type="ORF">SLU01_19730</name>
</gene>
<evidence type="ECO:0000313" key="3">
    <source>
        <dbReference type="Proteomes" id="UP000321901"/>
    </source>
</evidence>
<dbReference type="Pfam" id="PF01966">
    <property type="entry name" value="HD"/>
    <property type="match status" value="1"/>
</dbReference>
<protein>
    <submittedName>
        <fullName evidence="2">Phosphohydrolase</fullName>
    </submittedName>
</protein>
<dbReference type="OrthoDB" id="9797344at2"/>
<sequence>MDSIIEKCTEQVIEIYEQFDASHDFDHILRVMKNAEEIAKTLQEADLSVVRLAALLHDVDDPKYQTVSRVSAKELLQSSGADEETAVRVLETIKSVSFNGGNEEEIVSIEGAIVRDADRLDAIGAIGIARTFAFGGARGRKLYDAKEKARTHMSEAEYRSKNTSSVTHFYEKLLLLKELMVTEEGKRLAEERHAFMLAFLDQLKREVGLEG</sequence>
<evidence type="ECO:0000313" key="2">
    <source>
        <dbReference type="EMBL" id="GEN83661.1"/>
    </source>
</evidence>
<feature type="domain" description="HD" evidence="1">
    <location>
        <begin position="24"/>
        <end position="123"/>
    </location>
</feature>
<dbReference type="Proteomes" id="UP000321901">
    <property type="component" value="Unassembled WGS sequence"/>
</dbReference>
<comment type="caution">
    <text evidence="2">The sequence shown here is derived from an EMBL/GenBank/DDBJ whole genome shotgun (WGS) entry which is preliminary data.</text>
</comment>
<keyword evidence="2" id="KW-0378">Hydrolase</keyword>
<dbReference type="Gene3D" id="1.20.58.1910">
    <property type="match status" value="1"/>
</dbReference>
<dbReference type="SMART" id="SM00471">
    <property type="entry name" value="HDc"/>
    <property type="match status" value="1"/>
</dbReference>
<evidence type="ECO:0000259" key="1">
    <source>
        <dbReference type="PROSITE" id="PS51831"/>
    </source>
</evidence>
<dbReference type="SUPFAM" id="SSF109604">
    <property type="entry name" value="HD-domain/PDEase-like"/>
    <property type="match status" value="1"/>
</dbReference>
<dbReference type="PANTHER" id="PTHR33594">
    <property type="entry name" value="SUPERFAMILY HYDROLASE, PUTATIVE (AFU_ORTHOLOGUE AFUA_1G03035)-RELATED"/>
    <property type="match status" value="1"/>
</dbReference>
<dbReference type="InterPro" id="IPR003607">
    <property type="entry name" value="HD/PDEase_dom"/>
</dbReference>
<accession>A0A511Z882</accession>
<reference evidence="2 3" key="1">
    <citation type="submission" date="2019-07" db="EMBL/GenBank/DDBJ databases">
        <title>Whole genome shotgun sequence of Sporosarcina luteola NBRC 105378.</title>
        <authorList>
            <person name="Hosoyama A."/>
            <person name="Uohara A."/>
            <person name="Ohji S."/>
            <person name="Ichikawa N."/>
        </authorList>
    </citation>
    <scope>NUCLEOTIDE SEQUENCE [LARGE SCALE GENOMIC DNA]</scope>
    <source>
        <strain evidence="2 3">NBRC 105378</strain>
    </source>
</reference>
<dbReference type="PROSITE" id="PS51831">
    <property type="entry name" value="HD"/>
    <property type="match status" value="1"/>
</dbReference>
<dbReference type="CDD" id="cd00077">
    <property type="entry name" value="HDc"/>
    <property type="match status" value="1"/>
</dbReference>
<dbReference type="AlphaFoldDB" id="A0A511Z882"/>
<name>A0A511Z882_9BACL</name>
<dbReference type="EMBL" id="BJYL01000024">
    <property type="protein sequence ID" value="GEN83661.1"/>
    <property type="molecule type" value="Genomic_DNA"/>
</dbReference>
<dbReference type="InterPro" id="IPR006674">
    <property type="entry name" value="HD_domain"/>
</dbReference>
<organism evidence="2 3">
    <name type="scientific">Sporosarcina luteola</name>
    <dbReference type="NCBI Taxonomy" id="582850"/>
    <lineage>
        <taxon>Bacteria</taxon>
        <taxon>Bacillati</taxon>
        <taxon>Bacillota</taxon>
        <taxon>Bacilli</taxon>
        <taxon>Bacillales</taxon>
        <taxon>Caryophanaceae</taxon>
        <taxon>Sporosarcina</taxon>
    </lineage>
</organism>
<proteinExistence type="predicted"/>
<keyword evidence="3" id="KW-1185">Reference proteome</keyword>
<dbReference type="GO" id="GO:0016787">
    <property type="term" value="F:hydrolase activity"/>
    <property type="evidence" value="ECO:0007669"/>
    <property type="project" value="UniProtKB-KW"/>
</dbReference>
<dbReference type="RefSeq" id="WP_147057779.1">
    <property type="nucleotide sequence ID" value="NZ_BJYL01000024.1"/>
</dbReference>
<dbReference type="PANTHER" id="PTHR33594:SF1">
    <property type="entry name" value="HD_PDEASE DOMAIN-CONTAINING PROTEIN"/>
    <property type="match status" value="1"/>
</dbReference>
<dbReference type="Gene3D" id="1.10.472.50">
    <property type="entry name" value="HD-domain/PDEase-like"/>
    <property type="match status" value="1"/>
</dbReference>